<dbReference type="Proteomes" id="UP001196413">
    <property type="component" value="Unassembled WGS sequence"/>
</dbReference>
<gene>
    <name evidence="1" type="ORF">KIN20_034404</name>
</gene>
<dbReference type="AlphaFoldDB" id="A0AAD5R9M6"/>
<dbReference type="EMBL" id="JAHQIW010007122">
    <property type="protein sequence ID" value="KAJ1372287.1"/>
    <property type="molecule type" value="Genomic_DNA"/>
</dbReference>
<reference evidence="1" key="1">
    <citation type="submission" date="2021-06" db="EMBL/GenBank/DDBJ databases">
        <title>Parelaphostrongylus tenuis whole genome reference sequence.</title>
        <authorList>
            <person name="Garwood T.J."/>
            <person name="Larsen P.A."/>
            <person name="Fountain-Jones N.M."/>
            <person name="Garbe J.R."/>
            <person name="Macchietto M.G."/>
            <person name="Kania S.A."/>
            <person name="Gerhold R.W."/>
            <person name="Richards J.E."/>
            <person name="Wolf T.M."/>
        </authorList>
    </citation>
    <scope>NUCLEOTIDE SEQUENCE</scope>
    <source>
        <strain evidence="1">MNPRO001-30</strain>
        <tissue evidence="1">Meninges</tissue>
    </source>
</reference>
<keyword evidence="2" id="KW-1185">Reference proteome</keyword>
<accession>A0AAD5R9M6</accession>
<evidence type="ECO:0000313" key="2">
    <source>
        <dbReference type="Proteomes" id="UP001196413"/>
    </source>
</evidence>
<evidence type="ECO:0000313" key="1">
    <source>
        <dbReference type="EMBL" id="KAJ1372287.1"/>
    </source>
</evidence>
<protein>
    <submittedName>
        <fullName evidence="1">Uncharacterized protein</fullName>
    </submittedName>
</protein>
<sequence length="189" mass="21479">MQSSDPSGTQHTTTRKKPVQLTHRLTFIRSRVVTRCAALAKLRRPTTTVLILTILHPSDASKPWGHLKQVFGRCNSHTAEQNSYRSMRQHNHLIAERGGQLSRKRTSSDLESHPNNIFSEWKDGNEFLRNFASLFVVFSPKVMNLTCTQLNEHIAQIIRKSVGNMWGKKFCLKMGGCLARHSRSKTLNG</sequence>
<proteinExistence type="predicted"/>
<organism evidence="1 2">
    <name type="scientific">Parelaphostrongylus tenuis</name>
    <name type="common">Meningeal worm</name>
    <dbReference type="NCBI Taxonomy" id="148309"/>
    <lineage>
        <taxon>Eukaryota</taxon>
        <taxon>Metazoa</taxon>
        <taxon>Ecdysozoa</taxon>
        <taxon>Nematoda</taxon>
        <taxon>Chromadorea</taxon>
        <taxon>Rhabditida</taxon>
        <taxon>Rhabditina</taxon>
        <taxon>Rhabditomorpha</taxon>
        <taxon>Strongyloidea</taxon>
        <taxon>Metastrongylidae</taxon>
        <taxon>Parelaphostrongylus</taxon>
    </lineage>
</organism>
<name>A0AAD5R9M6_PARTN</name>
<comment type="caution">
    <text evidence="1">The sequence shown here is derived from an EMBL/GenBank/DDBJ whole genome shotgun (WGS) entry which is preliminary data.</text>
</comment>